<gene>
    <name evidence="1" type="ORF">rCG_40868</name>
</gene>
<name>A6KKV8_RAT</name>
<dbReference type="EMBL" id="CH474062">
    <property type="protein sequence ID" value="EDL85158.1"/>
    <property type="molecule type" value="Genomic_DNA"/>
</dbReference>
<reference evidence="1 2" key="1">
    <citation type="submission" date="2005-09" db="EMBL/GenBank/DDBJ databases">
        <authorList>
            <person name="Mural R.J."/>
            <person name="Li P.W."/>
            <person name="Adams M.D."/>
            <person name="Amanatides P.G."/>
            <person name="Baden-Tillson H."/>
            <person name="Barnstead M."/>
            <person name="Chin S.H."/>
            <person name="Dew I."/>
            <person name="Evans C.A."/>
            <person name="Ferriera S."/>
            <person name="Flanigan M."/>
            <person name="Fosler C."/>
            <person name="Glodek A."/>
            <person name="Gu Z."/>
            <person name="Holt R.A."/>
            <person name="Jennings D."/>
            <person name="Kraft C.L."/>
            <person name="Lu F."/>
            <person name="Nguyen T."/>
            <person name="Nusskern D.R."/>
            <person name="Pfannkoch C.M."/>
            <person name="Sitter C."/>
            <person name="Sutton G.G."/>
            <person name="Venter J.C."/>
            <person name="Wang Z."/>
            <person name="Woodage T."/>
            <person name="Zheng X.H."/>
            <person name="Zhong F."/>
        </authorList>
    </citation>
    <scope>NUCLEOTIDE SEQUENCE [LARGE SCALE GENOMIC DNA]</scope>
    <source>
        <strain>BN</strain>
        <strain evidence="2">Sprague-Dawley</strain>
    </source>
</reference>
<dbReference type="AlphaFoldDB" id="A6KKV8"/>
<accession>A6KKV8</accession>
<evidence type="ECO:0000313" key="2">
    <source>
        <dbReference type="Proteomes" id="UP000234681"/>
    </source>
</evidence>
<evidence type="ECO:0000313" key="1">
    <source>
        <dbReference type="EMBL" id="EDL85158.1"/>
    </source>
</evidence>
<proteinExistence type="predicted"/>
<protein>
    <submittedName>
        <fullName evidence="1">RCG40868</fullName>
    </submittedName>
</protein>
<sequence>MGSLRKHLPAFTKGTVCI</sequence>
<dbReference type="Proteomes" id="UP000234681">
    <property type="component" value="Chromosome 3"/>
</dbReference>
<organism evidence="1 2">
    <name type="scientific">Rattus norvegicus</name>
    <name type="common">Rat</name>
    <dbReference type="NCBI Taxonomy" id="10116"/>
    <lineage>
        <taxon>Eukaryota</taxon>
        <taxon>Metazoa</taxon>
        <taxon>Chordata</taxon>
        <taxon>Craniata</taxon>
        <taxon>Vertebrata</taxon>
        <taxon>Euteleostomi</taxon>
        <taxon>Mammalia</taxon>
        <taxon>Eutheria</taxon>
        <taxon>Euarchontoglires</taxon>
        <taxon>Glires</taxon>
        <taxon>Rodentia</taxon>
        <taxon>Myomorpha</taxon>
        <taxon>Muroidea</taxon>
        <taxon>Muridae</taxon>
        <taxon>Murinae</taxon>
        <taxon>Rattus</taxon>
    </lineage>
</organism>